<proteinExistence type="predicted"/>
<comment type="caution">
    <text evidence="1">The sequence shown here is derived from an EMBL/GenBank/DDBJ whole genome shotgun (WGS) entry which is preliminary data.</text>
</comment>
<name>M6W3B4_LEPBO</name>
<dbReference type="AlphaFoldDB" id="M6W3B4"/>
<sequence length="58" mass="6441">MSSAATLSPLFPLFLRVPVFFREVQAFTTRILSENFSANLDLDVAAKISVYRGFDGTL</sequence>
<evidence type="ECO:0000313" key="2">
    <source>
        <dbReference type="Proteomes" id="UP000012159"/>
    </source>
</evidence>
<protein>
    <submittedName>
        <fullName evidence="1">Uncharacterized protein</fullName>
    </submittedName>
</protein>
<evidence type="ECO:0000313" key="1">
    <source>
        <dbReference type="EMBL" id="EMO63580.1"/>
    </source>
</evidence>
<dbReference type="STRING" id="1192866.LEP1GSC133_0392"/>
<accession>M6W3B4</accession>
<gene>
    <name evidence="1" type="ORF">LEP1GSC133_0392</name>
</gene>
<dbReference type="EMBL" id="AKWF02000050">
    <property type="protein sequence ID" value="EMO63580.1"/>
    <property type="molecule type" value="Genomic_DNA"/>
</dbReference>
<reference evidence="1 2" key="1">
    <citation type="submission" date="2013-01" db="EMBL/GenBank/DDBJ databases">
        <authorList>
            <person name="Harkins D.M."/>
            <person name="Durkin A.S."/>
            <person name="Brinkac L.M."/>
            <person name="Haft D.H."/>
            <person name="Selengut J.D."/>
            <person name="Sanka R."/>
            <person name="DePew J."/>
            <person name="Purushe J."/>
            <person name="Picardeau M."/>
            <person name="Werts C."/>
            <person name="Goarant C."/>
            <person name="Vinetz J.M."/>
            <person name="Sutton G.G."/>
            <person name="Nierman W.C."/>
            <person name="Fouts D.E."/>
        </authorList>
    </citation>
    <scope>NUCLEOTIDE SEQUENCE [LARGE SCALE GENOMIC DNA]</scope>
    <source>
        <strain evidence="1 2">200901868</strain>
    </source>
</reference>
<dbReference type="Proteomes" id="UP000012159">
    <property type="component" value="Unassembled WGS sequence"/>
</dbReference>
<organism evidence="1 2">
    <name type="scientific">Leptospira borgpetersenii serovar Pomona str. 200901868</name>
    <dbReference type="NCBI Taxonomy" id="1192866"/>
    <lineage>
        <taxon>Bacteria</taxon>
        <taxon>Pseudomonadati</taxon>
        <taxon>Spirochaetota</taxon>
        <taxon>Spirochaetia</taxon>
        <taxon>Leptospirales</taxon>
        <taxon>Leptospiraceae</taxon>
        <taxon>Leptospira</taxon>
    </lineage>
</organism>